<feature type="domain" description="SH3" evidence="11">
    <location>
        <begin position="11"/>
        <end position="73"/>
    </location>
</feature>
<feature type="compositionally biased region" description="Low complexity" evidence="10">
    <location>
        <begin position="1528"/>
        <end position="1555"/>
    </location>
</feature>
<feature type="compositionally biased region" description="Polar residues" evidence="10">
    <location>
        <begin position="632"/>
        <end position="647"/>
    </location>
</feature>
<evidence type="ECO:0000256" key="1">
    <source>
        <dbReference type="ARBA" id="ARBA00004123"/>
    </source>
</evidence>
<dbReference type="InterPro" id="IPR038765">
    <property type="entry name" value="Papain-like_cys_pep_sf"/>
</dbReference>
<feature type="compositionally biased region" description="Low complexity" evidence="10">
    <location>
        <begin position="237"/>
        <end position="252"/>
    </location>
</feature>
<feature type="compositionally biased region" description="Basic residues" evidence="10">
    <location>
        <begin position="1360"/>
        <end position="1373"/>
    </location>
</feature>
<dbReference type="Proteomes" id="UP001498476">
    <property type="component" value="Unassembled WGS sequence"/>
</dbReference>
<dbReference type="SMART" id="SM00460">
    <property type="entry name" value="TGc"/>
    <property type="match status" value="1"/>
</dbReference>
<evidence type="ECO:0000259" key="11">
    <source>
        <dbReference type="PROSITE" id="PS50002"/>
    </source>
</evidence>
<feature type="compositionally biased region" description="Basic and acidic residues" evidence="10">
    <location>
        <begin position="1380"/>
        <end position="1393"/>
    </location>
</feature>
<keyword evidence="4" id="KW-0132">Cell division</keyword>
<dbReference type="SMART" id="SM00326">
    <property type="entry name" value="SH3"/>
    <property type="match status" value="1"/>
</dbReference>
<feature type="compositionally biased region" description="Low complexity" evidence="10">
    <location>
        <begin position="563"/>
        <end position="582"/>
    </location>
</feature>
<evidence type="ECO:0000256" key="10">
    <source>
        <dbReference type="SAM" id="MobiDB-lite"/>
    </source>
</evidence>
<keyword evidence="6" id="KW-0159">Chromosome partition</keyword>
<evidence type="ECO:0000256" key="5">
    <source>
        <dbReference type="ARBA" id="ARBA00022776"/>
    </source>
</evidence>
<comment type="caution">
    <text evidence="12">The sequence shown here is derived from an EMBL/GenBank/DDBJ whole genome shotgun (WGS) entry which is preliminary data.</text>
</comment>
<feature type="compositionally biased region" description="Basic and acidic residues" evidence="10">
    <location>
        <begin position="119"/>
        <end position="131"/>
    </location>
</feature>
<comment type="subcellular location">
    <subcellularLocation>
        <location evidence="1">Nucleus</location>
    </subcellularLocation>
</comment>
<dbReference type="SUPFAM" id="SSF54001">
    <property type="entry name" value="Cysteine proteinases"/>
    <property type="match status" value="1"/>
</dbReference>
<feature type="region of interest" description="Disordered" evidence="10">
    <location>
        <begin position="1181"/>
        <end position="1231"/>
    </location>
</feature>
<dbReference type="InterPro" id="IPR036028">
    <property type="entry name" value="SH3-like_dom_sf"/>
</dbReference>
<feature type="compositionally biased region" description="Polar residues" evidence="10">
    <location>
        <begin position="1181"/>
        <end position="1194"/>
    </location>
</feature>
<comment type="similarity">
    <text evidence="2">Belongs to the SCC4/mau-2 family.</text>
</comment>
<feature type="compositionally biased region" description="Low complexity" evidence="10">
    <location>
        <begin position="1612"/>
        <end position="1634"/>
    </location>
</feature>
<feature type="region of interest" description="Disordered" evidence="10">
    <location>
        <begin position="1528"/>
        <end position="1690"/>
    </location>
</feature>
<dbReference type="PANTHER" id="PTHR46333:SF2">
    <property type="entry name" value="CYTOKINESIS PROTEIN 3"/>
    <property type="match status" value="1"/>
</dbReference>
<keyword evidence="13" id="KW-1185">Reference proteome</keyword>
<feature type="compositionally biased region" description="Low complexity" evidence="10">
    <location>
        <begin position="1585"/>
        <end position="1605"/>
    </location>
</feature>
<keyword evidence="8" id="KW-0131">Cell cycle</keyword>
<evidence type="ECO:0000256" key="8">
    <source>
        <dbReference type="ARBA" id="ARBA00023306"/>
    </source>
</evidence>
<keyword evidence="7" id="KW-0539">Nucleus</keyword>
<dbReference type="InterPro" id="IPR052557">
    <property type="entry name" value="CAP/Cytokinesis_protein"/>
</dbReference>
<dbReference type="Gene3D" id="2.30.30.40">
    <property type="entry name" value="SH3 Domains"/>
    <property type="match status" value="1"/>
</dbReference>
<feature type="compositionally biased region" description="Basic and acidic residues" evidence="10">
    <location>
        <begin position="483"/>
        <end position="499"/>
    </location>
</feature>
<feature type="compositionally biased region" description="Low complexity" evidence="10">
    <location>
        <begin position="1568"/>
        <end position="1577"/>
    </location>
</feature>
<feature type="compositionally biased region" description="Polar residues" evidence="10">
    <location>
        <begin position="1769"/>
        <end position="1788"/>
    </location>
</feature>
<dbReference type="InterPro" id="IPR001452">
    <property type="entry name" value="SH3_domain"/>
</dbReference>
<evidence type="ECO:0000256" key="9">
    <source>
        <dbReference type="PROSITE-ProRule" id="PRU00192"/>
    </source>
</evidence>
<feature type="region of interest" description="Disordered" evidence="10">
    <location>
        <begin position="694"/>
        <end position="745"/>
    </location>
</feature>
<keyword evidence="3 9" id="KW-0728">SH3 domain</keyword>
<feature type="region of interest" description="Disordered" evidence="10">
    <location>
        <begin position="1411"/>
        <end position="1439"/>
    </location>
</feature>
<dbReference type="Pfam" id="PF01841">
    <property type="entry name" value="Transglut_core"/>
    <property type="match status" value="1"/>
</dbReference>
<sequence>MAPSPAVPPSRFPFFCRAIYSFSGEGKRDLGFVEGEVIECLNAGDGSWWTGRRVRDVRTVGSFPSNFVEVLPPDFRPTFKSARPVAPTPSTAPTKSKTFRKPFEAYAKAPHYTTAKQPEVLRETPKSRQRQDSSASYAQSTHETERAPSPAPPQNYGARGPSPAPSHGYGSRAPSPAPPHGYGSRAPSPAPPHGYVSRAPSPAPPHDYGSRAPSPAPPHGYSARVPSPAPPHHYITRGPSPSPSFRPRSYRGSQERQDSPPPPPPPPHRHVTRTGSKDLSRGSMDLVRRGSDDLRRGSMDLVRYGSNEMHRGSMDHARHTSNDLHRGSIDIARQGSNASYRYDVSRQNSHNSYRPPNPPVRHDSRGSFDDRNYIPYTPGAVSPAPPSPAGGMTPSPLREAMDGVMEQLGQLGSLSRSRRVESPEPAADPWSPESFDMVSRDSQRRTQERSRPRTSLGIGQPDEGYETWSGESSQEVSYQSGSRGEDKLSSYVDRMEKRFQKMHHNSSKVDDDNPPPPPPKNIPHERPKSSMGGSVTSGRKLRSRKSAYEIGRGIARTYTTKTNATNSSSGNQSNSSSSTQSSARTLWSGASASAFSSTSAGSLARSGKRAQSALGIRDADADRPETPFTGVTYHSSHASNANTTRPQTQAGFHEDASAGLGGLVHLGGLVQPKPAKRNIFRKILDTAKTGVASSRGGLVSGGLTGSESTSRSPFARSLPPGSSPASRKSSPKYGRDPATDMGLGGGVDWIQVRRDINRSNSISKNEQIERRERCQMMDHPALNPVDELYQAVEGDEGADGEPVEEPINYHAISLTQVDKNSRFISGLPSTTTAVTLATTYVCRPFRSDVQRLRAIFTWVSERICWEEDFEGEIDTRRVISSKRGCAEEYAVLVSEMCTAVGIHCEIVRGYLKTPGEVPEINSMPRPNHWWNAVVVDNEWRMMDCCLASPSYPRRGQYSSSSTTATDPWWFLTRPLEICWTHIPEHHSQQHIVPPVAHETLLNLPCTSAPFFRNGFEMVDYNTSLNRIEDLEMVHVKFNVPADVEIAAEVEVRGYSRDSDGDLFESGDVVKKRALAQAEWFNGIKRYTVKALLPGDEGQGTLKVYAGKRGLMHSIKDIPHPLAFTLPIVHTGENPPYEFVMRHPTPHAQRHDIYVVQPQCQRLVLNNTFVFAIRQHPSSLNASQSALTPSSNPGGTSPVPFARPGSSMSINASSVSGSQPSSSASGMVAGKKPAKLAIQTPGGKILRLMRKEDRKGIHVGRGLTIGDDNSDGGTWETIIKCSEKGVWRGLVLADRTARCYLAGCEALKPLNTANHVAPRHDGRILVTPGPRPSSCTRQIENQRQDDVVDDDQTDESDTHERHRPRIPQRARTTRAPRAPPKSHEAAPRQPAPRDDNRLRLWMGELEAMSYGAPQAFNGQGPQGQQSAMASPAGTGSSPTYMAPNGAAAGAGAGGGGFQQAYANPQQQYYAAQGTQQPQYLPQLQQQQMAQYGGMAYQGYDAPGQAFAGGGHHQMHQQPAAAQYVPLWQPPQQQQHASPQMLYQQQYQSQPQPHTPQMYPRHVASPQQLQQRPHQMPSPQSRPPSLPQQQGYQLPQQPQQQYQQQTNHQHRQQQHQPQHQPQQAHIQQPNQQFLQQPARRKSSQQTVHPHPHKPQQHVQQQIVHESVPDPEPVPEPAPELAPGPTPDPIPQPAEQAIQHFVNLQDIQQLPPQPMTIPESPSTIAPAMLDTIYVQPSQLDNITVTPMDIMLNKAPPQPPKAGSVTPRIKPSPHSSVANSPALTARSPSITKKSPAIPPKPRPVDTVQIMVAVAEECFNKARSSVHDVAMHLEPARVDEYQNMITTGLACLEASLQTRRLSPRQEARMRLRYAAVLLEETENLMEAETALTKGITLCDKHRLFDLKYCMQYIMLKVLFQRSHKAALNAVDRHISNCEAFKHVHWVYAFKLLKATFYMEVGQTADAGALENIRSIQVIANSRGDNAISAFASILEGLALIKASKDGNVEKVQTCIAQAAKFQFDPSVRIIQLDMLSLLLDLASSINQQSPDVTSQKLRLLQKRLDECGDWHNVKADFLIPVKKQPSTAQTISTDTAAIIRGGEGNEPMDFLVMSFMTKMELTSLVFTFSGLTNLHRLSSSGPKSAEFWREGLKILDAWDTTTSGIRYGPSTSLQEAIRQREWRIEAQAYLNILLGLLAASHCQWETVKQFIVKLEILISPSTQSILRLLSIYLSGVYHQGTGDLQAALSVFRDPCFNISQRGTGIKAAHREMALLAGLNRLWIMQHPSQRDDLETLDLIEELQPLCSMHPNIDLRTAWHNVMAALVTDPPQQLNQRKQHIQAAMGGSRATNNVLGAAVTLAIMRSRLFENVIGEQALKSAMAAAKQAQRSGNTLWQSVADGMLAHSYEVQGQQEEAAREWDKATREAKEAFYGRC</sequence>
<feature type="compositionally biased region" description="Low complexity" evidence="10">
    <location>
        <begin position="1212"/>
        <end position="1224"/>
    </location>
</feature>
<dbReference type="EMBL" id="JAZAVJ010000020">
    <property type="protein sequence ID" value="KAK7421772.1"/>
    <property type="molecule type" value="Genomic_DNA"/>
</dbReference>
<feature type="region of interest" description="Disordered" evidence="10">
    <location>
        <begin position="78"/>
        <end position="582"/>
    </location>
</feature>
<evidence type="ECO:0000256" key="6">
    <source>
        <dbReference type="ARBA" id="ARBA00022829"/>
    </source>
</evidence>
<gene>
    <name evidence="12" type="ORF">QQX98_001986</name>
</gene>
<dbReference type="InterPro" id="IPR056409">
    <property type="entry name" value="Ig_CYK3_C"/>
</dbReference>
<feature type="region of interest" description="Disordered" evidence="10">
    <location>
        <begin position="1753"/>
        <end position="1798"/>
    </location>
</feature>
<keyword evidence="5" id="KW-0498">Mitosis</keyword>
<feature type="compositionally biased region" description="Basic and acidic residues" evidence="10">
    <location>
        <begin position="308"/>
        <end position="328"/>
    </location>
</feature>
<feature type="compositionally biased region" description="Low complexity" evidence="10">
    <location>
        <begin position="84"/>
        <end position="96"/>
    </location>
</feature>
<feature type="compositionally biased region" description="Polar residues" evidence="10">
    <location>
        <begin position="1415"/>
        <end position="1438"/>
    </location>
</feature>
<organism evidence="12 13">
    <name type="scientific">Neonectria punicea</name>
    <dbReference type="NCBI Taxonomy" id="979145"/>
    <lineage>
        <taxon>Eukaryota</taxon>
        <taxon>Fungi</taxon>
        <taxon>Dikarya</taxon>
        <taxon>Ascomycota</taxon>
        <taxon>Pezizomycotina</taxon>
        <taxon>Sordariomycetes</taxon>
        <taxon>Hypocreomycetidae</taxon>
        <taxon>Hypocreales</taxon>
        <taxon>Nectriaceae</taxon>
        <taxon>Neonectria</taxon>
    </lineage>
</organism>
<evidence type="ECO:0000256" key="4">
    <source>
        <dbReference type="ARBA" id="ARBA00022618"/>
    </source>
</evidence>
<dbReference type="Gene3D" id="3.10.620.30">
    <property type="match status" value="1"/>
</dbReference>
<protein>
    <recommendedName>
        <fullName evidence="11">SH3 domain-containing protein</fullName>
    </recommendedName>
</protein>
<feature type="compositionally biased region" description="Polar residues" evidence="10">
    <location>
        <begin position="469"/>
        <end position="482"/>
    </location>
</feature>
<feature type="region of interest" description="Disordered" evidence="10">
    <location>
        <begin position="614"/>
        <end position="647"/>
    </location>
</feature>
<reference evidence="12 13" key="1">
    <citation type="journal article" date="2025" name="Microbiol. Resour. Announc.">
        <title>Draft genome sequences for Neonectria magnoliae and Neonectria punicea, canker pathogens of Liriodendron tulipifera and Acer saccharum in West Virginia.</title>
        <authorList>
            <person name="Petronek H.M."/>
            <person name="Kasson M.T."/>
            <person name="Metheny A.M."/>
            <person name="Stauder C.M."/>
            <person name="Lovett B."/>
            <person name="Lynch S.C."/>
            <person name="Garnas J.R."/>
            <person name="Kasson L.R."/>
            <person name="Stajich J.E."/>
        </authorList>
    </citation>
    <scope>NUCLEOTIDE SEQUENCE [LARGE SCALE GENOMIC DNA]</scope>
    <source>
        <strain evidence="12 13">NRRL 64653</strain>
    </source>
</reference>
<feature type="compositionally biased region" description="Basic and acidic residues" evidence="10">
    <location>
        <begin position="360"/>
        <end position="372"/>
    </location>
</feature>
<dbReference type="InterPro" id="IPR019440">
    <property type="entry name" value="MAU2"/>
</dbReference>
<name>A0ABR1HLS1_9HYPO</name>
<feature type="compositionally biased region" description="Basic and acidic residues" evidence="10">
    <location>
        <begin position="438"/>
        <end position="451"/>
    </location>
</feature>
<feature type="compositionally biased region" description="Acidic residues" evidence="10">
    <location>
        <begin position="1346"/>
        <end position="1356"/>
    </location>
</feature>
<dbReference type="Pfam" id="PF10345">
    <property type="entry name" value="Cohesin_load"/>
    <property type="match status" value="1"/>
</dbReference>
<evidence type="ECO:0000256" key="3">
    <source>
        <dbReference type="ARBA" id="ARBA00022443"/>
    </source>
</evidence>
<evidence type="ECO:0000256" key="7">
    <source>
        <dbReference type="ARBA" id="ARBA00023242"/>
    </source>
</evidence>
<feature type="region of interest" description="Disordered" evidence="10">
    <location>
        <begin position="1320"/>
        <end position="1393"/>
    </location>
</feature>
<feature type="compositionally biased region" description="Pro residues" evidence="10">
    <location>
        <begin position="1667"/>
        <end position="1689"/>
    </location>
</feature>
<dbReference type="PROSITE" id="PS50002">
    <property type="entry name" value="SH3"/>
    <property type="match status" value="1"/>
</dbReference>
<dbReference type="InterPro" id="IPR002931">
    <property type="entry name" value="Transglutaminase-like"/>
</dbReference>
<feature type="compositionally biased region" description="Polar residues" evidence="10">
    <location>
        <begin position="132"/>
        <end position="141"/>
    </location>
</feature>
<feature type="compositionally biased region" description="Polar residues" evidence="10">
    <location>
        <begin position="334"/>
        <end position="354"/>
    </location>
</feature>
<dbReference type="Pfam" id="PF00018">
    <property type="entry name" value="SH3_1"/>
    <property type="match status" value="1"/>
</dbReference>
<accession>A0ABR1HLS1</accession>
<evidence type="ECO:0000313" key="12">
    <source>
        <dbReference type="EMBL" id="KAK7421772.1"/>
    </source>
</evidence>
<evidence type="ECO:0000256" key="2">
    <source>
        <dbReference type="ARBA" id="ARBA00008585"/>
    </source>
</evidence>
<dbReference type="SUPFAM" id="SSF50044">
    <property type="entry name" value="SH3-domain"/>
    <property type="match status" value="1"/>
</dbReference>
<feature type="compositionally biased region" description="Basic and acidic residues" evidence="10">
    <location>
        <begin position="275"/>
        <end position="298"/>
    </location>
</feature>
<evidence type="ECO:0000313" key="13">
    <source>
        <dbReference type="Proteomes" id="UP001498476"/>
    </source>
</evidence>
<proteinExistence type="inferred from homology"/>
<dbReference type="Pfam" id="PF24584">
    <property type="entry name" value="Ig_CYK3_C"/>
    <property type="match status" value="2"/>
</dbReference>
<dbReference type="PANTHER" id="PTHR46333">
    <property type="entry name" value="CYTOKINESIS PROTEIN 3"/>
    <property type="match status" value="1"/>
</dbReference>